<sequence>MNMEETQMMKTTTYHSEPGSSNNSYRTEIDTSAPFESVKEAVNRFGGVGYWKPFLNVNHLSSLTSHHSM</sequence>
<evidence type="ECO:0000256" key="1">
    <source>
        <dbReference type="ARBA" id="ARBA00005485"/>
    </source>
</evidence>
<keyword evidence="2" id="KW-0175">Coiled coil</keyword>
<proteinExistence type="inferred from homology"/>
<dbReference type="PANTHER" id="PTHR32054">
    <property type="entry name" value="HEAVY CHAIN, PUTATIVE, EXPRESSED-RELATED-RELATED"/>
    <property type="match status" value="1"/>
</dbReference>
<feature type="non-terminal residue" evidence="4">
    <location>
        <position position="69"/>
    </location>
</feature>
<dbReference type="GO" id="GO:0009903">
    <property type="term" value="P:chloroplast avoidance movement"/>
    <property type="evidence" value="ECO:0007669"/>
    <property type="project" value="TreeGrafter"/>
</dbReference>
<name>A0A2K3KB15_TRIPR</name>
<dbReference type="AlphaFoldDB" id="A0A2K3KB15"/>
<dbReference type="Proteomes" id="UP000236291">
    <property type="component" value="Unassembled WGS sequence"/>
</dbReference>
<dbReference type="PANTHER" id="PTHR32054:SF4">
    <property type="entry name" value="OS07G0677900 PROTEIN"/>
    <property type="match status" value="1"/>
</dbReference>
<comment type="caution">
    <text evidence="4">The sequence shown here is derived from an EMBL/GenBank/DDBJ whole genome shotgun (WGS) entry which is preliminary data.</text>
</comment>
<protein>
    <submittedName>
        <fullName evidence="4">WEB family plant protein</fullName>
    </submittedName>
</protein>
<dbReference type="GO" id="GO:0005829">
    <property type="term" value="C:cytosol"/>
    <property type="evidence" value="ECO:0007669"/>
    <property type="project" value="TreeGrafter"/>
</dbReference>
<organism evidence="4 5">
    <name type="scientific">Trifolium pratense</name>
    <name type="common">Red clover</name>
    <dbReference type="NCBI Taxonomy" id="57577"/>
    <lineage>
        <taxon>Eukaryota</taxon>
        <taxon>Viridiplantae</taxon>
        <taxon>Streptophyta</taxon>
        <taxon>Embryophyta</taxon>
        <taxon>Tracheophyta</taxon>
        <taxon>Spermatophyta</taxon>
        <taxon>Magnoliopsida</taxon>
        <taxon>eudicotyledons</taxon>
        <taxon>Gunneridae</taxon>
        <taxon>Pentapetalae</taxon>
        <taxon>rosids</taxon>
        <taxon>fabids</taxon>
        <taxon>Fabales</taxon>
        <taxon>Fabaceae</taxon>
        <taxon>Papilionoideae</taxon>
        <taxon>50 kb inversion clade</taxon>
        <taxon>NPAAA clade</taxon>
        <taxon>Hologalegina</taxon>
        <taxon>IRL clade</taxon>
        <taxon>Trifolieae</taxon>
        <taxon>Trifolium</taxon>
    </lineage>
</organism>
<gene>
    <name evidence="4" type="ORF">L195_g053511</name>
</gene>
<dbReference type="GO" id="GO:0009904">
    <property type="term" value="P:chloroplast accumulation movement"/>
    <property type="evidence" value="ECO:0007669"/>
    <property type="project" value="TreeGrafter"/>
</dbReference>
<dbReference type="EMBL" id="ASHM01090486">
    <property type="protein sequence ID" value="PNX63449.1"/>
    <property type="molecule type" value="Genomic_DNA"/>
</dbReference>
<evidence type="ECO:0000313" key="4">
    <source>
        <dbReference type="EMBL" id="PNX63449.1"/>
    </source>
</evidence>
<reference evidence="4 5" key="1">
    <citation type="journal article" date="2014" name="Am. J. Bot.">
        <title>Genome assembly and annotation for red clover (Trifolium pratense; Fabaceae).</title>
        <authorList>
            <person name="Istvanek J."/>
            <person name="Jaros M."/>
            <person name="Krenek A."/>
            <person name="Repkova J."/>
        </authorList>
    </citation>
    <scope>NUCLEOTIDE SEQUENCE [LARGE SCALE GENOMIC DNA]</scope>
    <source>
        <strain evidence="5">cv. Tatra</strain>
        <tissue evidence="4">Young leaves</tissue>
    </source>
</reference>
<dbReference type="ExpressionAtlas" id="A0A2K3KB15">
    <property type="expression patterns" value="baseline"/>
</dbReference>
<feature type="compositionally biased region" description="Polar residues" evidence="3">
    <location>
        <begin position="1"/>
        <end position="26"/>
    </location>
</feature>
<evidence type="ECO:0000256" key="3">
    <source>
        <dbReference type="SAM" id="MobiDB-lite"/>
    </source>
</evidence>
<comment type="similarity">
    <text evidence="1">Belongs to the WEB family.</text>
</comment>
<reference evidence="4 5" key="2">
    <citation type="journal article" date="2017" name="Front. Plant Sci.">
        <title>Gene Classification and Mining of Molecular Markers Useful in Red Clover (Trifolium pratense) Breeding.</title>
        <authorList>
            <person name="Istvanek J."/>
            <person name="Dluhosova J."/>
            <person name="Dluhos P."/>
            <person name="Patkova L."/>
            <person name="Nedelnik J."/>
            <person name="Repkova J."/>
        </authorList>
    </citation>
    <scope>NUCLEOTIDE SEQUENCE [LARGE SCALE GENOMIC DNA]</scope>
    <source>
        <strain evidence="5">cv. Tatra</strain>
        <tissue evidence="4">Young leaves</tissue>
    </source>
</reference>
<feature type="region of interest" description="Disordered" evidence="3">
    <location>
        <begin position="1"/>
        <end position="27"/>
    </location>
</feature>
<accession>A0A2K3KB15</accession>
<evidence type="ECO:0000256" key="2">
    <source>
        <dbReference type="ARBA" id="ARBA00023054"/>
    </source>
</evidence>
<evidence type="ECO:0000313" key="5">
    <source>
        <dbReference type="Proteomes" id="UP000236291"/>
    </source>
</evidence>